<dbReference type="PANTHER" id="PTHR11690">
    <property type="entry name" value="AMILORIDE-SENSITIVE SODIUM CHANNEL-RELATED"/>
    <property type="match status" value="1"/>
</dbReference>
<protein>
    <submittedName>
        <fullName evidence="14">WSC domain-containing protein</fullName>
    </submittedName>
</protein>
<keyword evidence="5" id="KW-1133">Transmembrane helix</keyword>
<dbReference type="WBParaSite" id="maker-uti_cns_0000948-snap-gene-0.4-mRNA-1">
    <property type="protein sequence ID" value="maker-uti_cns_0000948-snap-gene-0.4-mRNA-1"/>
    <property type="gene ID" value="maker-uti_cns_0000948-snap-gene-0.4"/>
</dbReference>
<evidence type="ECO:0000313" key="13">
    <source>
        <dbReference type="Proteomes" id="UP000095280"/>
    </source>
</evidence>
<reference evidence="14" key="1">
    <citation type="submission" date="2016-11" db="UniProtKB">
        <authorList>
            <consortium name="WormBaseParasite"/>
        </authorList>
    </citation>
    <scope>IDENTIFICATION</scope>
</reference>
<dbReference type="GO" id="GO:0015280">
    <property type="term" value="F:ligand-gated sodium channel activity"/>
    <property type="evidence" value="ECO:0007669"/>
    <property type="project" value="TreeGrafter"/>
</dbReference>
<feature type="domain" description="WSC" evidence="12">
    <location>
        <begin position="275"/>
        <end position="371"/>
    </location>
</feature>
<dbReference type="InterPro" id="IPR001873">
    <property type="entry name" value="ENaC"/>
</dbReference>
<evidence type="ECO:0000256" key="6">
    <source>
        <dbReference type="ARBA" id="ARBA00023053"/>
    </source>
</evidence>
<comment type="subcellular location">
    <subcellularLocation>
        <location evidence="1">Membrane</location>
        <topology evidence="1">Multi-pass membrane protein</topology>
    </subcellularLocation>
</comment>
<dbReference type="Proteomes" id="UP000095280">
    <property type="component" value="Unplaced"/>
</dbReference>
<evidence type="ECO:0000256" key="2">
    <source>
        <dbReference type="ARBA" id="ARBA00022448"/>
    </source>
</evidence>
<sequence length="626" mass="69203">MSMEPADQHELSSPVKQFCSYTSAHGLGRFSEQSSFIGRSLWLTFLLATYSGFGYHLYTLFDRYQQAPVLTTITVSTLPYQFPDVYICPTHAVTMSRIVPMLSQRDIYNVEHVSKSSNPSEKIKLYEFDLSTPRRFYLNMPTYAFLRALEVTEQTMIDQLQPSKNAKRGYACRTSLNGEEYIGNASSAAVYGVTSFSLESIDYRNTAGPPVPPYIAYRQCMRWNDAARMLQRGSSNAEVLGGLLIKLNFSETESRCRSPPGLPLTAFLPIATRPRREIIGCFPMSADTAFNITCYSGGLEAFEPCAQCCDKFNAPFAALLNRGDCLCGSSEAAATLTEGNRTSCDRHCGNSKTEPCGSNGTAAVMIIRDVASSEKFDCVKSNSRASLAHYTGQMNRSRSGKDCMPWSRLWNVQEDMMYFHGIELFGKMVRLLIQTPDRIEDTSDNFCRPASIVIDVLETDSGAFKRQIVSGSVPVCFPAAAQLHMSSGRISLQNFFLIGVEKCNIPVCSSKTVVRGAFTDSVGSHLLARQFSNDLSIGLADCTFAGQKCTKEHFVNIDHPQLGMCHQFLKQSFIANMSSTQLAGSQLSITYFTDSTDCKGKTVEEIPEMNCAFRNGMSTDTGSLAF</sequence>
<dbReference type="PANTHER" id="PTHR11690:SF248">
    <property type="entry name" value="PICKPOCKET 17, ISOFORM A"/>
    <property type="match status" value="1"/>
</dbReference>
<evidence type="ECO:0000256" key="9">
    <source>
        <dbReference type="ARBA" id="ARBA00023201"/>
    </source>
</evidence>
<dbReference type="PROSITE" id="PS51212">
    <property type="entry name" value="WSC"/>
    <property type="match status" value="1"/>
</dbReference>
<dbReference type="GO" id="GO:0005886">
    <property type="term" value="C:plasma membrane"/>
    <property type="evidence" value="ECO:0007669"/>
    <property type="project" value="TreeGrafter"/>
</dbReference>
<dbReference type="Gene3D" id="2.40.20.10">
    <property type="entry name" value="Plasminogen Kringle 4"/>
    <property type="match status" value="1"/>
</dbReference>
<evidence type="ECO:0000256" key="11">
    <source>
        <dbReference type="RuleBase" id="RU000679"/>
    </source>
</evidence>
<keyword evidence="13" id="KW-1185">Reference proteome</keyword>
<dbReference type="Pfam" id="PF00858">
    <property type="entry name" value="ASC"/>
    <property type="match status" value="1"/>
</dbReference>
<evidence type="ECO:0000256" key="4">
    <source>
        <dbReference type="ARBA" id="ARBA00022692"/>
    </source>
</evidence>
<proteinExistence type="inferred from homology"/>
<keyword evidence="8" id="KW-0472">Membrane</keyword>
<evidence type="ECO:0000256" key="1">
    <source>
        <dbReference type="ARBA" id="ARBA00004141"/>
    </source>
</evidence>
<evidence type="ECO:0000256" key="8">
    <source>
        <dbReference type="ARBA" id="ARBA00023136"/>
    </source>
</evidence>
<evidence type="ECO:0000256" key="7">
    <source>
        <dbReference type="ARBA" id="ARBA00023065"/>
    </source>
</evidence>
<evidence type="ECO:0000259" key="12">
    <source>
        <dbReference type="PROSITE" id="PS51212"/>
    </source>
</evidence>
<evidence type="ECO:0000313" key="14">
    <source>
        <dbReference type="WBParaSite" id="maker-uti_cns_0000948-snap-gene-0.4-mRNA-1"/>
    </source>
</evidence>
<dbReference type="InterPro" id="IPR002889">
    <property type="entry name" value="WSC_carb-bd"/>
</dbReference>
<keyword evidence="2 11" id="KW-0813">Transport</keyword>
<keyword evidence="9 11" id="KW-0739">Sodium transport</keyword>
<keyword evidence="3 11" id="KW-0894">Sodium channel</keyword>
<evidence type="ECO:0000256" key="3">
    <source>
        <dbReference type="ARBA" id="ARBA00022461"/>
    </source>
</evidence>
<name>A0A1I8G6R9_9PLAT</name>
<keyword evidence="6" id="KW-0915">Sodium</keyword>
<comment type="similarity">
    <text evidence="11">Belongs to the amiloride-sensitive sodium channel (TC 1.A.6) family.</text>
</comment>
<keyword evidence="7 11" id="KW-0406">Ion transport</keyword>
<keyword evidence="10 11" id="KW-0407">Ion channel</keyword>
<evidence type="ECO:0000256" key="10">
    <source>
        <dbReference type="ARBA" id="ARBA00023303"/>
    </source>
</evidence>
<organism evidence="13 14">
    <name type="scientific">Macrostomum lignano</name>
    <dbReference type="NCBI Taxonomy" id="282301"/>
    <lineage>
        <taxon>Eukaryota</taxon>
        <taxon>Metazoa</taxon>
        <taxon>Spiralia</taxon>
        <taxon>Lophotrochozoa</taxon>
        <taxon>Platyhelminthes</taxon>
        <taxon>Rhabditophora</taxon>
        <taxon>Macrostomorpha</taxon>
        <taxon>Macrostomida</taxon>
        <taxon>Macrostomidae</taxon>
        <taxon>Macrostomum</taxon>
    </lineage>
</organism>
<accession>A0A1I8G6R9</accession>
<keyword evidence="4 11" id="KW-0812">Transmembrane</keyword>
<evidence type="ECO:0000256" key="5">
    <source>
        <dbReference type="ARBA" id="ARBA00022989"/>
    </source>
</evidence>
<dbReference type="InterPro" id="IPR038178">
    <property type="entry name" value="Kringle_sf"/>
</dbReference>
<dbReference type="AlphaFoldDB" id="A0A1I8G6R9"/>